<dbReference type="PANTHER" id="PTHR47510:SF3">
    <property type="entry name" value="ENDO_EXONUCLEASE_PHOSPHATASE DOMAIN-CONTAINING PROTEIN"/>
    <property type="match status" value="1"/>
</dbReference>
<dbReference type="InterPro" id="IPR000477">
    <property type="entry name" value="RT_dom"/>
</dbReference>
<sequence>MRTKTDKLRLALLSSDYDVVVVVVNSFISGSFNLLGHSLPYYDVVVLTETWLHGKILDSEFSANYKIFRLDRNAATSSAARGGVRINFHSYALYVCGIYIRPRSTTDVYTIHAESVQRILEQATERDVVAVLGDYNLPDLVWVFDEDVGGFLPANASSDSEVALTETLLSNGLVQMNFLLNNADRILDLAFVNDAAAFELLQPPNSLLPVDAPHPPFVLKLETSARPSGSEPIDQVVQEFDFNRCDFETLNSRLEAADWSTMDTASSIDGAVAEFYDKLLNVLRDTVPVRARRFHCPSRTPPWWNAHLRNLRNQLRKARKRFLLRGSWGNKVTLSYLETEFAEQQDTSYRNYIAGVQDSLQSNPKNFWSPTEPTVTAEQLNELVTFNINLPLLTVSVAEVKTALSSVDAAKGPGPDRIPPSVVKNCCNSLARPVTSIFNRSLSEGVFPSEWKVASITPIHKSGSRSKIENYRSISILNCLAKVLEKLLVDHIYPSVKNIVSEFQHGFMKQRSTTSNLMAYTNWIIRRMEKRQQVDAIYVDFAKAFDRVPHKLTIAKLTALGLPDWVTRWLNSYLSNRSAYVKGCLVEDRDLAKGRSTYN</sequence>
<dbReference type="PANTHER" id="PTHR47510">
    <property type="entry name" value="REVERSE TRANSCRIPTASE DOMAIN-CONTAINING PROTEIN"/>
    <property type="match status" value="1"/>
</dbReference>
<dbReference type="InterPro" id="IPR043502">
    <property type="entry name" value="DNA/RNA_pol_sf"/>
</dbReference>
<organism evidence="2 3">
    <name type="scientific">Culex pipiens pipiens</name>
    <name type="common">Northern house mosquito</name>
    <dbReference type="NCBI Taxonomy" id="38569"/>
    <lineage>
        <taxon>Eukaryota</taxon>
        <taxon>Metazoa</taxon>
        <taxon>Ecdysozoa</taxon>
        <taxon>Arthropoda</taxon>
        <taxon>Hexapoda</taxon>
        <taxon>Insecta</taxon>
        <taxon>Pterygota</taxon>
        <taxon>Neoptera</taxon>
        <taxon>Endopterygota</taxon>
        <taxon>Diptera</taxon>
        <taxon>Nematocera</taxon>
        <taxon>Culicoidea</taxon>
        <taxon>Culicidae</taxon>
        <taxon>Culicinae</taxon>
        <taxon>Culicini</taxon>
        <taxon>Culex</taxon>
        <taxon>Culex</taxon>
    </lineage>
</organism>
<comment type="caution">
    <text evidence="2">The sequence shown here is derived from an EMBL/GenBank/DDBJ whole genome shotgun (WGS) entry which is preliminary data.</text>
</comment>
<dbReference type="Gene3D" id="3.60.10.10">
    <property type="entry name" value="Endonuclease/exonuclease/phosphatase"/>
    <property type="match status" value="1"/>
</dbReference>
<dbReference type="InterPro" id="IPR036691">
    <property type="entry name" value="Endo/exonu/phosph_ase_sf"/>
</dbReference>
<proteinExistence type="predicted"/>
<dbReference type="CDD" id="cd01650">
    <property type="entry name" value="RT_nLTR_like"/>
    <property type="match status" value="1"/>
</dbReference>
<evidence type="ECO:0000313" key="3">
    <source>
        <dbReference type="Proteomes" id="UP001562425"/>
    </source>
</evidence>
<name>A0ABD1DJ34_CULPP</name>
<dbReference type="AlphaFoldDB" id="A0ABD1DJ34"/>
<feature type="domain" description="Reverse transcriptase" evidence="1">
    <location>
        <begin position="459"/>
        <end position="580"/>
    </location>
</feature>
<evidence type="ECO:0000259" key="1">
    <source>
        <dbReference type="Pfam" id="PF00078"/>
    </source>
</evidence>
<reference evidence="2 3" key="1">
    <citation type="submission" date="2024-05" db="EMBL/GenBank/DDBJ databases">
        <title>Culex pipiens pipiens assembly and annotation.</title>
        <authorList>
            <person name="Alout H."/>
            <person name="Durand T."/>
        </authorList>
    </citation>
    <scope>NUCLEOTIDE SEQUENCE [LARGE SCALE GENOMIC DNA]</scope>
    <source>
        <strain evidence="2">HA-2024</strain>
        <tissue evidence="2">Whole body</tissue>
    </source>
</reference>
<dbReference type="SUPFAM" id="SSF56672">
    <property type="entry name" value="DNA/RNA polymerases"/>
    <property type="match status" value="1"/>
</dbReference>
<accession>A0ABD1DJ34</accession>
<keyword evidence="3" id="KW-1185">Reference proteome</keyword>
<gene>
    <name evidence="2" type="ORF">pipiens_007959</name>
</gene>
<dbReference type="EMBL" id="JBEHCU010005461">
    <property type="protein sequence ID" value="KAL1399747.1"/>
    <property type="molecule type" value="Genomic_DNA"/>
</dbReference>
<protein>
    <recommendedName>
        <fullName evidence="1">Reverse transcriptase domain-containing protein</fullName>
    </recommendedName>
</protein>
<evidence type="ECO:0000313" key="2">
    <source>
        <dbReference type="EMBL" id="KAL1399747.1"/>
    </source>
</evidence>
<dbReference type="Proteomes" id="UP001562425">
    <property type="component" value="Unassembled WGS sequence"/>
</dbReference>
<dbReference type="Pfam" id="PF00078">
    <property type="entry name" value="RVT_1"/>
    <property type="match status" value="1"/>
</dbReference>
<dbReference type="GO" id="GO:0071897">
    <property type="term" value="P:DNA biosynthetic process"/>
    <property type="evidence" value="ECO:0007669"/>
    <property type="project" value="UniProtKB-ARBA"/>
</dbReference>